<comment type="caution">
    <text evidence="1">The sequence shown here is derived from an EMBL/GenBank/DDBJ whole genome shotgun (WGS) entry which is preliminary data.</text>
</comment>
<keyword evidence="2" id="KW-1185">Reference proteome</keyword>
<gene>
    <name evidence="1" type="ORF">AVEN_32007_1</name>
</gene>
<dbReference type="EMBL" id="BGPR01017295">
    <property type="protein sequence ID" value="GBN75706.1"/>
    <property type="molecule type" value="Genomic_DNA"/>
</dbReference>
<evidence type="ECO:0000313" key="1">
    <source>
        <dbReference type="EMBL" id="GBN75706.1"/>
    </source>
</evidence>
<dbReference type="Proteomes" id="UP000499080">
    <property type="component" value="Unassembled WGS sequence"/>
</dbReference>
<proteinExistence type="predicted"/>
<dbReference type="AlphaFoldDB" id="A0A4Y2RJV0"/>
<sequence>MVPSPAASEAVECLSSKYFLVSTSDAAVCLEQHSQYWLLSFLDDAGIVSKVGDATRTCAKKRLRQTRSHHKLQFHPKNGASVSNWTLDKISWSDF</sequence>
<name>A0A4Y2RJV0_ARAVE</name>
<protein>
    <submittedName>
        <fullName evidence="1">Uncharacterized protein</fullName>
    </submittedName>
</protein>
<accession>A0A4Y2RJV0</accession>
<evidence type="ECO:0000313" key="2">
    <source>
        <dbReference type="Proteomes" id="UP000499080"/>
    </source>
</evidence>
<organism evidence="1 2">
    <name type="scientific">Araneus ventricosus</name>
    <name type="common">Orbweaver spider</name>
    <name type="synonym">Epeira ventricosa</name>
    <dbReference type="NCBI Taxonomy" id="182803"/>
    <lineage>
        <taxon>Eukaryota</taxon>
        <taxon>Metazoa</taxon>
        <taxon>Ecdysozoa</taxon>
        <taxon>Arthropoda</taxon>
        <taxon>Chelicerata</taxon>
        <taxon>Arachnida</taxon>
        <taxon>Araneae</taxon>
        <taxon>Araneomorphae</taxon>
        <taxon>Entelegynae</taxon>
        <taxon>Araneoidea</taxon>
        <taxon>Araneidae</taxon>
        <taxon>Araneus</taxon>
    </lineage>
</organism>
<reference evidence="1 2" key="1">
    <citation type="journal article" date="2019" name="Sci. Rep.">
        <title>Orb-weaving spider Araneus ventricosus genome elucidates the spidroin gene catalogue.</title>
        <authorList>
            <person name="Kono N."/>
            <person name="Nakamura H."/>
            <person name="Ohtoshi R."/>
            <person name="Moran D.A.P."/>
            <person name="Shinohara A."/>
            <person name="Yoshida Y."/>
            <person name="Fujiwara M."/>
            <person name="Mori M."/>
            <person name="Tomita M."/>
            <person name="Arakawa K."/>
        </authorList>
    </citation>
    <scope>NUCLEOTIDE SEQUENCE [LARGE SCALE GENOMIC DNA]</scope>
</reference>